<dbReference type="Proteomes" id="UP000072741">
    <property type="component" value="Unassembled WGS sequence"/>
</dbReference>
<dbReference type="PANTHER" id="PTHR42714:SF7">
    <property type="entry name" value="G DOMAIN-CONTAINING PROTEIN"/>
    <property type="match status" value="1"/>
</dbReference>
<gene>
    <name evidence="2" type="ORF">NS331_04005</name>
</gene>
<organism evidence="2 3">
    <name type="scientific">Pseudacidovorax intermedius</name>
    <dbReference type="NCBI Taxonomy" id="433924"/>
    <lineage>
        <taxon>Bacteria</taxon>
        <taxon>Pseudomonadati</taxon>
        <taxon>Pseudomonadota</taxon>
        <taxon>Betaproteobacteria</taxon>
        <taxon>Burkholderiales</taxon>
        <taxon>Comamonadaceae</taxon>
        <taxon>Pseudacidovorax</taxon>
    </lineage>
</organism>
<evidence type="ECO:0000313" key="2">
    <source>
        <dbReference type="EMBL" id="KTT25891.1"/>
    </source>
</evidence>
<dbReference type="GO" id="GO:0002098">
    <property type="term" value="P:tRNA wobble uridine modification"/>
    <property type="evidence" value="ECO:0007669"/>
    <property type="project" value="TreeGrafter"/>
</dbReference>
<name>A0A147H811_9BURK</name>
<dbReference type="NCBIfam" id="TIGR00231">
    <property type="entry name" value="small_GTP"/>
    <property type="match status" value="1"/>
</dbReference>
<feature type="domain" description="G" evidence="1">
    <location>
        <begin position="9"/>
        <end position="151"/>
    </location>
</feature>
<dbReference type="Pfam" id="PF11981">
    <property type="entry name" value="DUF3482"/>
    <property type="match status" value="1"/>
</dbReference>
<dbReference type="GO" id="GO:0030488">
    <property type="term" value="P:tRNA methylation"/>
    <property type="evidence" value="ECO:0007669"/>
    <property type="project" value="TreeGrafter"/>
</dbReference>
<dbReference type="AlphaFoldDB" id="A0A147H811"/>
<dbReference type="InterPro" id="IPR027417">
    <property type="entry name" value="P-loop_NTPase"/>
</dbReference>
<evidence type="ECO:0000313" key="3">
    <source>
        <dbReference type="Proteomes" id="UP000072741"/>
    </source>
</evidence>
<dbReference type="Pfam" id="PF01926">
    <property type="entry name" value="MMR_HSR1"/>
    <property type="match status" value="1"/>
</dbReference>
<dbReference type="InterPro" id="IPR021871">
    <property type="entry name" value="DUF3482"/>
</dbReference>
<dbReference type="PANTHER" id="PTHR42714">
    <property type="entry name" value="TRNA MODIFICATION GTPASE GTPBP3"/>
    <property type="match status" value="1"/>
</dbReference>
<dbReference type="PATRIC" id="fig|433924.3.peg.2660"/>
<accession>A0A147H811</accession>
<dbReference type="InterPro" id="IPR006073">
    <property type="entry name" value="GTP-bd"/>
</dbReference>
<protein>
    <submittedName>
        <fullName evidence="2">GTP-binding protein</fullName>
    </submittedName>
</protein>
<dbReference type="GO" id="GO:0005525">
    <property type="term" value="F:GTP binding"/>
    <property type="evidence" value="ECO:0007669"/>
    <property type="project" value="InterPro"/>
</dbReference>
<dbReference type="SUPFAM" id="SSF52540">
    <property type="entry name" value="P-loop containing nucleoside triphosphate hydrolases"/>
    <property type="match status" value="1"/>
</dbReference>
<evidence type="ECO:0000259" key="1">
    <source>
        <dbReference type="Pfam" id="PF01926"/>
    </source>
</evidence>
<dbReference type="Gene3D" id="3.40.50.300">
    <property type="entry name" value="P-loop containing nucleotide triphosphate hydrolases"/>
    <property type="match status" value="1"/>
</dbReference>
<sequence length="475" mass="49614">MTAAPTPLRIAVVGHTNAGKTSLLRTLTRRADFGEVSDRPGTTRHVEQVDLRIDGEPAVRFFDTPGLEDAVTLLAHVQALPGDSRPARVRHFLQGPEARGVFEQEAKVLRILLEADAAFLVIDSRAPVLPKYRDEVELLGACARPVLPVLNFIAHGESREAQWRAMLADAGLHAVVRFDAAAPFTGAERDLYQDLGTLLPERRTALRAVASHLEAEADARRDAACRDIAATLLSAAALRRSVPVDHLADPQRRSAEVQALRGLLAEDVDAGTAALLRRFGFRAGDAAEAPLPPLAGADGLNLFNPELLRQAGLRLGQGAAVGAAIGAAADLAVGGLSLGAGALLGGTLGGALAQGLGPLGRRLADRARGLQALTVEDAVLYLVAERQFALVQTLEQRGHGAVGAAGSPQAPVANAQVDEARARALRAAILATRPARAHADWHAAGALRPSGGGAARDAALERVAAALANALPPRR</sequence>
<comment type="caution">
    <text evidence="2">The sequence shown here is derived from an EMBL/GenBank/DDBJ whole genome shotgun (WGS) entry which is preliminary data.</text>
</comment>
<dbReference type="EMBL" id="LDSL01000030">
    <property type="protein sequence ID" value="KTT25891.1"/>
    <property type="molecule type" value="Genomic_DNA"/>
</dbReference>
<dbReference type="InterPro" id="IPR005225">
    <property type="entry name" value="Small_GTP-bd"/>
</dbReference>
<proteinExistence type="predicted"/>
<dbReference type="OrthoDB" id="5406017at2"/>
<dbReference type="GO" id="GO:0005829">
    <property type="term" value="C:cytosol"/>
    <property type="evidence" value="ECO:0007669"/>
    <property type="project" value="TreeGrafter"/>
</dbReference>
<reference evidence="2 3" key="1">
    <citation type="journal article" date="2016" name="Front. Microbiol.">
        <title>Genomic Resource of Rice Seed Associated Bacteria.</title>
        <authorList>
            <person name="Midha S."/>
            <person name="Bansal K."/>
            <person name="Sharma S."/>
            <person name="Kumar N."/>
            <person name="Patil P.P."/>
            <person name="Chaudhry V."/>
            <person name="Patil P.B."/>
        </authorList>
    </citation>
    <scope>NUCLEOTIDE SEQUENCE [LARGE SCALE GENOMIC DNA]</scope>
    <source>
        <strain evidence="2 3">NS331</strain>
    </source>
</reference>
<dbReference type="RefSeq" id="WP_058640716.1">
    <property type="nucleotide sequence ID" value="NZ_LDSL01000030.1"/>
</dbReference>
<keyword evidence="3" id="KW-1185">Reference proteome</keyword>